<evidence type="ECO:0000256" key="6">
    <source>
        <dbReference type="ARBA" id="ARBA00042605"/>
    </source>
</evidence>
<gene>
    <name evidence="10" type="primary">LOC109469492</name>
</gene>
<evidence type="ECO:0000256" key="1">
    <source>
        <dbReference type="ARBA" id="ARBA00001933"/>
    </source>
</evidence>
<dbReference type="PANTHER" id="PTHR48078:SF14">
    <property type="entry name" value="L-SERINE AMMONIA-LYASE"/>
    <property type="match status" value="1"/>
</dbReference>
<reference evidence="10" key="1">
    <citation type="submission" date="2025-08" db="UniProtKB">
        <authorList>
            <consortium name="RefSeq"/>
        </authorList>
    </citation>
    <scope>IDENTIFICATION</scope>
    <source>
        <tissue evidence="10">Gonad</tissue>
    </source>
</reference>
<evidence type="ECO:0000256" key="5">
    <source>
        <dbReference type="ARBA" id="ARBA00041766"/>
    </source>
</evidence>
<evidence type="ECO:0000313" key="10">
    <source>
        <dbReference type="RefSeq" id="XP_019623576.1"/>
    </source>
</evidence>
<dbReference type="Pfam" id="PF00291">
    <property type="entry name" value="PALP"/>
    <property type="match status" value="1"/>
</dbReference>
<keyword evidence="3" id="KW-0663">Pyridoxal phosphate</keyword>
<protein>
    <recommendedName>
        <fullName evidence="2">L-serine ammonia-lyase</fullName>
        <ecNumber evidence="2">4.3.1.17</ecNumber>
    </recommendedName>
    <alternativeName>
        <fullName evidence="5">L-serine deaminase</fullName>
    </alternativeName>
    <alternativeName>
        <fullName evidence="6">L-threonine dehydratase</fullName>
    </alternativeName>
</protein>
<organism evidence="9 10">
    <name type="scientific">Branchiostoma belcheri</name>
    <name type="common">Amphioxus</name>
    <dbReference type="NCBI Taxonomy" id="7741"/>
    <lineage>
        <taxon>Eukaryota</taxon>
        <taxon>Metazoa</taxon>
        <taxon>Chordata</taxon>
        <taxon>Cephalochordata</taxon>
        <taxon>Leptocardii</taxon>
        <taxon>Amphioxiformes</taxon>
        <taxon>Branchiostomatidae</taxon>
        <taxon>Branchiostoma</taxon>
    </lineage>
</organism>
<evidence type="ECO:0000313" key="9">
    <source>
        <dbReference type="Proteomes" id="UP000515135"/>
    </source>
</evidence>
<comment type="cofactor">
    <cofactor evidence="1">
        <name>pyridoxal 5'-phosphate</name>
        <dbReference type="ChEBI" id="CHEBI:597326"/>
    </cofactor>
</comment>
<dbReference type="InterPro" id="IPR000634">
    <property type="entry name" value="Ser/Thr_deHydtase_PyrdxlP-BS"/>
</dbReference>
<dbReference type="OrthoDB" id="4418812at2759"/>
<dbReference type="KEGG" id="bbel:109469492"/>
<comment type="catalytic activity">
    <reaction evidence="7">
        <text>L-serine = pyruvate + NH4(+)</text>
        <dbReference type="Rhea" id="RHEA:19169"/>
        <dbReference type="ChEBI" id="CHEBI:15361"/>
        <dbReference type="ChEBI" id="CHEBI:28938"/>
        <dbReference type="ChEBI" id="CHEBI:33384"/>
        <dbReference type="EC" id="4.3.1.17"/>
    </reaction>
</comment>
<evidence type="ECO:0000259" key="8">
    <source>
        <dbReference type="Pfam" id="PF00291"/>
    </source>
</evidence>
<sequence length="327" mass="34892">MYDPEAGLLTLDQITCARQVLQTSGLCYHTPVLHHVQTLCGLDTDIDLYLKLENMQNTGSFKIRGVVNQMAHIPATAARGQTHLISMSAGNFGKAFAYMVQQQGLKGTVFMPDTAPANRAELIKSYGLDVERMPTSELQPAVDRCVRERQMHYLHPFDDINLMAGHGSVGLEILEDVPYPDVVVVCCGGGGLLGGTAAAIKLSGRNNTRVYGVEPEGAPSMFESRKAGKPVGVQVKTVAAGLAPPYAGPNAYKHNVAFVEDVVLVSDDEIVAAVRRLFSRGLVVEPSGAAAFAALMSGKIPDMKGRKVVVVITGGNVTTQELNNICG</sequence>
<dbReference type="PROSITE" id="PS00165">
    <property type="entry name" value="DEHYDRATASE_SER_THR"/>
    <property type="match status" value="1"/>
</dbReference>
<dbReference type="GO" id="GO:0006565">
    <property type="term" value="P:L-serine catabolic process"/>
    <property type="evidence" value="ECO:0007669"/>
    <property type="project" value="TreeGrafter"/>
</dbReference>
<dbReference type="GO" id="GO:0004794">
    <property type="term" value="F:threonine deaminase activity"/>
    <property type="evidence" value="ECO:0007669"/>
    <property type="project" value="TreeGrafter"/>
</dbReference>
<feature type="domain" description="Tryptophan synthase beta chain-like PALP" evidence="8">
    <location>
        <begin position="44"/>
        <end position="314"/>
    </location>
</feature>
<dbReference type="InterPro" id="IPR001926">
    <property type="entry name" value="TrpB-like_PALP"/>
</dbReference>
<dbReference type="RefSeq" id="XP_019623576.1">
    <property type="nucleotide sequence ID" value="XM_019768017.1"/>
</dbReference>
<evidence type="ECO:0000256" key="2">
    <source>
        <dbReference type="ARBA" id="ARBA00012093"/>
    </source>
</evidence>
<dbReference type="PANTHER" id="PTHR48078">
    <property type="entry name" value="THREONINE DEHYDRATASE, MITOCHONDRIAL-RELATED"/>
    <property type="match status" value="1"/>
</dbReference>
<keyword evidence="4" id="KW-0456">Lyase</keyword>
<evidence type="ECO:0000256" key="4">
    <source>
        <dbReference type="ARBA" id="ARBA00023239"/>
    </source>
</evidence>
<name>A0A6P4Z1Y4_BRABE</name>
<dbReference type="GeneID" id="109469492"/>
<dbReference type="EC" id="4.3.1.17" evidence="2"/>
<dbReference type="SUPFAM" id="SSF53686">
    <property type="entry name" value="Tryptophan synthase beta subunit-like PLP-dependent enzymes"/>
    <property type="match status" value="1"/>
</dbReference>
<dbReference type="Gene3D" id="3.40.50.1100">
    <property type="match status" value="2"/>
</dbReference>
<dbReference type="InterPro" id="IPR036052">
    <property type="entry name" value="TrpB-like_PALP_sf"/>
</dbReference>
<dbReference type="GO" id="GO:0030170">
    <property type="term" value="F:pyridoxal phosphate binding"/>
    <property type="evidence" value="ECO:0007669"/>
    <property type="project" value="InterPro"/>
</dbReference>
<dbReference type="GO" id="GO:0009097">
    <property type="term" value="P:isoleucine biosynthetic process"/>
    <property type="evidence" value="ECO:0007669"/>
    <property type="project" value="TreeGrafter"/>
</dbReference>
<accession>A0A6P4Z1Y4</accession>
<evidence type="ECO:0000256" key="7">
    <source>
        <dbReference type="ARBA" id="ARBA00049406"/>
    </source>
</evidence>
<dbReference type="AlphaFoldDB" id="A0A6P4Z1Y4"/>
<dbReference type="Proteomes" id="UP000515135">
    <property type="component" value="Unplaced"/>
</dbReference>
<dbReference type="FunFam" id="3.40.50.1100:FF:000102">
    <property type="entry name" value="Si:ch73-263o4.4"/>
    <property type="match status" value="1"/>
</dbReference>
<dbReference type="GO" id="GO:0006567">
    <property type="term" value="P:L-threonine catabolic process"/>
    <property type="evidence" value="ECO:0007669"/>
    <property type="project" value="TreeGrafter"/>
</dbReference>
<proteinExistence type="predicted"/>
<dbReference type="InterPro" id="IPR050147">
    <property type="entry name" value="Ser/Thr_Dehydratase"/>
</dbReference>
<keyword evidence="9" id="KW-1185">Reference proteome</keyword>
<dbReference type="GO" id="GO:0003941">
    <property type="term" value="F:L-serine ammonia-lyase activity"/>
    <property type="evidence" value="ECO:0007669"/>
    <property type="project" value="UniProtKB-EC"/>
</dbReference>
<evidence type="ECO:0000256" key="3">
    <source>
        <dbReference type="ARBA" id="ARBA00022898"/>
    </source>
</evidence>